<evidence type="ECO:0000313" key="2">
    <source>
        <dbReference type="EMBL" id="UWQ55028.1"/>
    </source>
</evidence>
<dbReference type="InterPro" id="IPR052891">
    <property type="entry name" value="DNA-3mA_glycosylase"/>
</dbReference>
<accession>A0A9Q9M3X0</accession>
<gene>
    <name evidence="2" type="ORF">K3721_05710</name>
</gene>
<proteinExistence type="predicted"/>
<dbReference type="AlphaFoldDB" id="A0A9Q9M3X0"/>
<dbReference type="Pfam" id="PF03352">
    <property type="entry name" value="Adenine_glyco"/>
    <property type="match status" value="1"/>
</dbReference>
<feature type="binding site" evidence="1">
    <location>
        <position position="14"/>
    </location>
    <ligand>
        <name>Zn(2+)</name>
        <dbReference type="ChEBI" id="CHEBI:29105"/>
    </ligand>
</feature>
<dbReference type="RefSeq" id="WP_259972154.1">
    <property type="nucleotide sequence ID" value="NZ_CP081070.1"/>
</dbReference>
<dbReference type="PANTHER" id="PTHR30037">
    <property type="entry name" value="DNA-3-METHYLADENINE GLYCOSYLASE 1"/>
    <property type="match status" value="1"/>
</dbReference>
<protein>
    <submittedName>
        <fullName evidence="2">DNA-3-methyladenine glycosylase I</fullName>
    </submittedName>
</protein>
<feature type="binding site" evidence="1">
    <location>
        <position position="185"/>
    </location>
    <ligand>
        <name>Zn(2+)</name>
        <dbReference type="ChEBI" id="CHEBI:29105"/>
    </ligand>
</feature>
<evidence type="ECO:0000256" key="1">
    <source>
        <dbReference type="PIRSR" id="PIRSR605019-1"/>
    </source>
</evidence>
<dbReference type="EMBL" id="CP081070">
    <property type="protein sequence ID" value="UWQ55028.1"/>
    <property type="molecule type" value="Genomic_DNA"/>
</dbReference>
<dbReference type="PANTHER" id="PTHR30037:SF4">
    <property type="entry name" value="DNA-3-METHYLADENINE GLYCOSYLASE I"/>
    <property type="match status" value="1"/>
</dbReference>
<dbReference type="Gene3D" id="1.10.340.30">
    <property type="entry name" value="Hypothetical protein, domain 2"/>
    <property type="match status" value="1"/>
</dbReference>
<dbReference type="GO" id="GO:0008725">
    <property type="term" value="F:DNA-3-methyladenine glycosylase activity"/>
    <property type="evidence" value="ECO:0007669"/>
    <property type="project" value="InterPro"/>
</dbReference>
<keyword evidence="1" id="KW-0862">Zinc</keyword>
<dbReference type="GO" id="GO:0006284">
    <property type="term" value="P:base-excision repair"/>
    <property type="evidence" value="ECO:0007669"/>
    <property type="project" value="InterPro"/>
</dbReference>
<name>A0A9Q9M3X0_LEICA</name>
<sequence>MSSLFTAPDGLPRCGWSASAPDFLRYHDEEWGYPVGDDIRLFEKVCLESFQSGLSWRTILDKRENFRAAFAGFDYNEVAEFGTADVERLLQDKGIIRHRGKIEAVINNAARAQELVAEAGSLAAFFWSFEPKPEDLPEPQTASTSPESVALSKALKKRGWKFVGPTTAFAFMQAMGLINDHARGCICREKAAAARQAFAVPQMKPAA</sequence>
<dbReference type="InterPro" id="IPR005019">
    <property type="entry name" value="Adenine_glyco"/>
</dbReference>
<dbReference type="KEGG" id="lcae:K3721_05710"/>
<dbReference type="Proteomes" id="UP001058713">
    <property type="component" value="Chromosome"/>
</dbReference>
<dbReference type="SUPFAM" id="SSF48150">
    <property type="entry name" value="DNA-glycosylase"/>
    <property type="match status" value="1"/>
</dbReference>
<feature type="binding site" evidence="1">
    <location>
        <position position="181"/>
    </location>
    <ligand>
        <name>Zn(2+)</name>
        <dbReference type="ChEBI" id="CHEBI:29105"/>
    </ligand>
</feature>
<reference evidence="2" key="1">
    <citation type="submission" date="2021-08" db="EMBL/GenBank/DDBJ databases">
        <authorList>
            <person name="Nwanade C."/>
            <person name="Wang M."/>
            <person name="Masoudi A."/>
            <person name="Yu Z."/>
            <person name="Liu J."/>
        </authorList>
    </citation>
    <scope>NUCLEOTIDE SEQUENCE</scope>
    <source>
        <strain evidence="2">S122</strain>
    </source>
</reference>
<feature type="binding site" evidence="1">
    <location>
        <position position="27"/>
    </location>
    <ligand>
        <name>Zn(2+)</name>
        <dbReference type="ChEBI" id="CHEBI:29105"/>
    </ligand>
</feature>
<keyword evidence="1" id="KW-0479">Metal-binding</keyword>
<dbReference type="GO" id="GO:0046872">
    <property type="term" value="F:metal ion binding"/>
    <property type="evidence" value="ECO:0007669"/>
    <property type="project" value="UniProtKB-KW"/>
</dbReference>
<evidence type="ECO:0000313" key="3">
    <source>
        <dbReference type="Proteomes" id="UP001058713"/>
    </source>
</evidence>
<organism evidence="2 3">
    <name type="scientific">Leisingera caerulea</name>
    <name type="common">Phaeobacter caeruleus</name>
    <dbReference type="NCBI Taxonomy" id="506591"/>
    <lineage>
        <taxon>Bacteria</taxon>
        <taxon>Pseudomonadati</taxon>
        <taxon>Pseudomonadota</taxon>
        <taxon>Alphaproteobacteria</taxon>
        <taxon>Rhodobacterales</taxon>
        <taxon>Roseobacteraceae</taxon>
        <taxon>Leisingera</taxon>
    </lineage>
</organism>
<dbReference type="InterPro" id="IPR011257">
    <property type="entry name" value="DNA_glycosylase"/>
</dbReference>